<feature type="chain" id="PRO_5021189038" evidence="1">
    <location>
        <begin position="22"/>
        <end position="97"/>
    </location>
</feature>
<feature type="signal peptide" evidence="1">
    <location>
        <begin position="1"/>
        <end position="21"/>
    </location>
</feature>
<evidence type="ECO:0000256" key="1">
    <source>
        <dbReference type="SAM" id="SignalP"/>
    </source>
</evidence>
<evidence type="ECO:0000313" key="2">
    <source>
        <dbReference type="EMBL" id="TID18294.1"/>
    </source>
</evidence>
<keyword evidence="1" id="KW-0732">Signal</keyword>
<sequence length="97" mass="9499">MRFFILAFVALASALPQRGYGGYEDRGRPSFGSYEGRPSLGGAIGGIASDVSSGVGTGVGGVIGGGVGGFLGGAVNGLLGGLTGGILRNAEIPVERK</sequence>
<comment type="caution">
    <text evidence="2">The sequence shown here is derived from an EMBL/GenBank/DDBJ whole genome shotgun (WGS) entry which is preliminary data.</text>
</comment>
<evidence type="ECO:0000313" key="3">
    <source>
        <dbReference type="Proteomes" id="UP000298493"/>
    </source>
</evidence>
<accession>A0A4Z1P845</accession>
<protein>
    <submittedName>
        <fullName evidence="2">Uncharacterized protein</fullName>
    </submittedName>
</protein>
<dbReference type="EMBL" id="SNSC02000014">
    <property type="protein sequence ID" value="TID18294.1"/>
    <property type="molecule type" value="Genomic_DNA"/>
</dbReference>
<name>A0A4Z1P845_9PEZI</name>
<organism evidence="2 3">
    <name type="scientific">Venturia nashicola</name>
    <dbReference type="NCBI Taxonomy" id="86259"/>
    <lineage>
        <taxon>Eukaryota</taxon>
        <taxon>Fungi</taxon>
        <taxon>Dikarya</taxon>
        <taxon>Ascomycota</taxon>
        <taxon>Pezizomycotina</taxon>
        <taxon>Dothideomycetes</taxon>
        <taxon>Pleosporomycetidae</taxon>
        <taxon>Venturiales</taxon>
        <taxon>Venturiaceae</taxon>
        <taxon>Venturia</taxon>
    </lineage>
</organism>
<keyword evidence="3" id="KW-1185">Reference proteome</keyword>
<dbReference type="Proteomes" id="UP000298493">
    <property type="component" value="Unassembled WGS sequence"/>
</dbReference>
<gene>
    <name evidence="2" type="ORF">E6O75_ATG06370</name>
</gene>
<reference evidence="2 3" key="1">
    <citation type="submission" date="2019-04" db="EMBL/GenBank/DDBJ databases">
        <title>High contiguity whole genome sequence and gene annotation resource for two Venturia nashicola isolates.</title>
        <authorList>
            <person name="Prokchorchik M."/>
            <person name="Won K."/>
            <person name="Lee Y."/>
            <person name="Choi E.D."/>
            <person name="Segonzac C."/>
            <person name="Sohn K.H."/>
        </authorList>
    </citation>
    <scope>NUCLEOTIDE SEQUENCE [LARGE SCALE GENOMIC DNA]</scope>
    <source>
        <strain evidence="2 3">PRI2</strain>
    </source>
</reference>
<dbReference type="AlphaFoldDB" id="A0A4Z1P845"/>
<proteinExistence type="predicted"/>